<dbReference type="InterPro" id="IPR022226">
    <property type="entry name" value="DUF3752"/>
</dbReference>
<dbReference type="Gene3D" id="2.60.40.840">
    <property type="match status" value="1"/>
</dbReference>
<dbReference type="Pfam" id="PF02752">
    <property type="entry name" value="Arrestin_C"/>
    <property type="match status" value="1"/>
</dbReference>
<feature type="domain" description="Arrestin C-terminal-like" evidence="3">
    <location>
        <begin position="154"/>
        <end position="308"/>
    </location>
</feature>
<dbReference type="InterPro" id="IPR014756">
    <property type="entry name" value="Ig_E-set"/>
</dbReference>
<feature type="compositionally biased region" description="Basic and acidic residues" evidence="2">
    <location>
        <begin position="931"/>
        <end position="949"/>
    </location>
</feature>
<dbReference type="GO" id="GO:0002031">
    <property type="term" value="P:G protein-coupled receptor internalization"/>
    <property type="evidence" value="ECO:0007669"/>
    <property type="project" value="TreeGrafter"/>
</dbReference>
<gene>
    <name evidence="4" type="ORF">Pcinc_034273</name>
</gene>
<dbReference type="GO" id="GO:0007165">
    <property type="term" value="P:signal transduction"/>
    <property type="evidence" value="ECO:0007669"/>
    <property type="project" value="InterPro"/>
</dbReference>
<dbReference type="Proteomes" id="UP001286313">
    <property type="component" value="Unassembled WGS sequence"/>
</dbReference>
<keyword evidence="5" id="KW-1185">Reference proteome</keyword>
<feature type="region of interest" description="Disordered" evidence="2">
    <location>
        <begin position="362"/>
        <end position="802"/>
    </location>
</feature>
<feature type="compositionally biased region" description="Low complexity" evidence="2">
    <location>
        <begin position="326"/>
        <end position="337"/>
    </location>
</feature>
<feature type="region of interest" description="Disordered" evidence="2">
    <location>
        <begin position="304"/>
        <end position="346"/>
    </location>
</feature>
<feature type="compositionally biased region" description="Acidic residues" evidence="2">
    <location>
        <begin position="760"/>
        <end position="786"/>
    </location>
</feature>
<evidence type="ECO:0000256" key="1">
    <source>
        <dbReference type="ARBA" id="ARBA00005298"/>
    </source>
</evidence>
<dbReference type="PROSITE" id="PS00295">
    <property type="entry name" value="ARRESTINS"/>
    <property type="match status" value="1"/>
</dbReference>
<dbReference type="InterPro" id="IPR011022">
    <property type="entry name" value="Arrestin_C-like"/>
</dbReference>
<name>A0AAE1EQM8_PETCI</name>
<dbReference type="InterPro" id="IPR014752">
    <property type="entry name" value="Arrestin-like_C"/>
</dbReference>
<dbReference type="InterPro" id="IPR017864">
    <property type="entry name" value="Arrestin_CS"/>
</dbReference>
<dbReference type="InterPro" id="IPR000698">
    <property type="entry name" value="Arrestin"/>
</dbReference>
<dbReference type="Gene3D" id="2.60.40.640">
    <property type="match status" value="1"/>
</dbReference>
<dbReference type="SUPFAM" id="SSF81296">
    <property type="entry name" value="E set domains"/>
    <property type="match status" value="2"/>
</dbReference>
<feature type="region of interest" description="Disordered" evidence="2">
    <location>
        <begin position="856"/>
        <end position="949"/>
    </location>
</feature>
<dbReference type="InterPro" id="IPR011021">
    <property type="entry name" value="Arrestin-like_N"/>
</dbReference>
<dbReference type="GO" id="GO:0001664">
    <property type="term" value="F:G protein-coupled receptor binding"/>
    <property type="evidence" value="ECO:0007669"/>
    <property type="project" value="TreeGrafter"/>
</dbReference>
<feature type="compositionally biased region" description="Low complexity" evidence="2">
    <location>
        <begin position="375"/>
        <end position="399"/>
    </location>
</feature>
<dbReference type="Pfam" id="PF12572">
    <property type="entry name" value="DUF3752"/>
    <property type="match status" value="1"/>
</dbReference>
<organism evidence="4 5">
    <name type="scientific">Petrolisthes cinctipes</name>
    <name type="common">Flat porcelain crab</name>
    <dbReference type="NCBI Taxonomy" id="88211"/>
    <lineage>
        <taxon>Eukaryota</taxon>
        <taxon>Metazoa</taxon>
        <taxon>Ecdysozoa</taxon>
        <taxon>Arthropoda</taxon>
        <taxon>Crustacea</taxon>
        <taxon>Multicrustacea</taxon>
        <taxon>Malacostraca</taxon>
        <taxon>Eumalacostraca</taxon>
        <taxon>Eucarida</taxon>
        <taxon>Decapoda</taxon>
        <taxon>Pleocyemata</taxon>
        <taxon>Anomura</taxon>
        <taxon>Galatheoidea</taxon>
        <taxon>Porcellanidae</taxon>
        <taxon>Petrolisthes</taxon>
    </lineage>
</organism>
<dbReference type="EMBL" id="JAWQEG010004969">
    <property type="protein sequence ID" value="KAK3859623.1"/>
    <property type="molecule type" value="Genomic_DNA"/>
</dbReference>
<evidence type="ECO:0000256" key="2">
    <source>
        <dbReference type="SAM" id="MobiDB-lite"/>
    </source>
</evidence>
<comment type="caution">
    <text evidence="4">The sequence shown here is derived from an EMBL/GenBank/DDBJ whole genome shotgun (WGS) entry which is preliminary data.</text>
</comment>
<dbReference type="PANTHER" id="PTHR11792:SF17">
    <property type="entry name" value="KURTZ ARRESTIN"/>
    <property type="match status" value="1"/>
</dbReference>
<dbReference type="Pfam" id="PF00339">
    <property type="entry name" value="Arrestin_N"/>
    <property type="match status" value="1"/>
</dbReference>
<feature type="compositionally biased region" description="Acidic residues" evidence="2">
    <location>
        <begin position="703"/>
        <end position="714"/>
    </location>
</feature>
<sequence>MVWLEEDYVGPRKVMAQAVMTYRYGREEDEVMGLTFARELIVASTQVYPTPYTSTHTNTSLQERLQKKLGSHAFPFHLDLPLSAPASVTLQQGKDETGRPCGVNWELRVFVASTPEEQPHRRSCVRLLIRRQQFAPAKQGRQPVTCNSKEFLLSPGKLYLHVSLDRQIYYHQESVVVGIKVVNQSNKQVRKIKVSLMQLVDVALGPTGQLRIHWPIWNHMVPGHSLSRSFTLSPCFGQPFTHQRGVAMEGRLKVEDTNLASSTLFTNPEHRDKFGIVVSYVARVKVTMGTLGGELVAEVPFTLMNPPPQQEAMETPNTAEGNKSDNTTTTNTTTTTTSRNKSPALVIEECRRMSASDFLMTTDQKSQDSLDTDLSDPQQQQPQQQQQPDHQQQQSMPSQGVLEHESHSMDHKSHSQEHTSHSQENKSHSLDENNKRNVNKSGTRIGKSGTRIDKSGTRIGKSGTRIGKSGTRIGKSGTRIGKSGTRIGKSGTRIGKSGTRIGKSGTRIGKSGTRMGKSGTRIGKSGTRIGKSGTRIGKSGTRMGKSGTRMGKSGTRIDKSGTRIANGIWESERKTTMSSSEDDSYAPLLPPNMRSTGTGKADRKQDNESEEEEEDAYMPALPPHMLKSLPKENYREGKHVGHREGKSKPIEPGNKQREGERKVELRNKHREGEREVEPRNKHKEREDEMEELTEHKEEKQQEGEDEPLDSDSESEMYAPALPPHLTKNKDTTTPSSVCSSSSSSRKRVVGPMLPLGYVPPEDDLKEGEEEEEEETEEEEEEEEEEYGGAMIGPSPPTQDFDQDQYRVSQLELRAKRMKDRLEGKDTDKKETVVRESWMLELPADKTNFCGLAPRTFLRKTPREKGDRSVWTDTPADKARKETEMKAQEDLEDPEVSASSQREKDLKDQVDKYNSNKRDKPLVDMHRKKMKVKEESSGVKERKPFSREEDLSVNKFDAAQKQNILKKARQLNDRFSSGGHKFL</sequence>
<dbReference type="AlphaFoldDB" id="A0AAE1EQM8"/>
<evidence type="ECO:0000313" key="4">
    <source>
        <dbReference type="EMBL" id="KAK3859623.1"/>
    </source>
</evidence>
<feature type="compositionally biased region" description="Polar residues" evidence="2">
    <location>
        <begin position="315"/>
        <end position="325"/>
    </location>
</feature>
<evidence type="ECO:0000259" key="3">
    <source>
        <dbReference type="SMART" id="SM01017"/>
    </source>
</evidence>
<evidence type="ECO:0000313" key="5">
    <source>
        <dbReference type="Proteomes" id="UP001286313"/>
    </source>
</evidence>
<comment type="similarity">
    <text evidence="1">Belongs to the arrestin family.</text>
</comment>
<dbReference type="InterPro" id="IPR014753">
    <property type="entry name" value="Arrestin_N"/>
</dbReference>
<dbReference type="GO" id="GO:0005737">
    <property type="term" value="C:cytoplasm"/>
    <property type="evidence" value="ECO:0007669"/>
    <property type="project" value="TreeGrafter"/>
</dbReference>
<dbReference type="SMART" id="SM01017">
    <property type="entry name" value="Arrestin_C"/>
    <property type="match status" value="1"/>
</dbReference>
<feature type="compositionally biased region" description="Basic and acidic residues" evidence="2">
    <location>
        <begin position="860"/>
        <end position="888"/>
    </location>
</feature>
<protein>
    <recommendedName>
        <fullName evidence="3">Arrestin C-terminal-like domain-containing protein</fullName>
    </recommendedName>
</protein>
<feature type="compositionally biased region" description="Basic and acidic residues" evidence="2">
    <location>
        <begin position="629"/>
        <end position="702"/>
    </location>
</feature>
<feature type="compositionally biased region" description="Basic and acidic residues" evidence="2">
    <location>
        <begin position="900"/>
        <end position="924"/>
    </location>
</feature>
<dbReference type="PRINTS" id="PR00309">
    <property type="entry name" value="ARRESTIN"/>
</dbReference>
<reference evidence="4" key="1">
    <citation type="submission" date="2023-10" db="EMBL/GenBank/DDBJ databases">
        <title>Genome assemblies of two species of porcelain crab, Petrolisthes cinctipes and Petrolisthes manimaculis (Anomura: Porcellanidae).</title>
        <authorList>
            <person name="Angst P."/>
        </authorList>
    </citation>
    <scope>NUCLEOTIDE SEQUENCE</scope>
    <source>
        <strain evidence="4">PB745_01</strain>
        <tissue evidence="4">Gill</tissue>
    </source>
</reference>
<proteinExistence type="inferred from homology"/>
<accession>A0AAE1EQM8</accession>
<dbReference type="PANTHER" id="PTHR11792">
    <property type="entry name" value="ARRESTIN"/>
    <property type="match status" value="1"/>
</dbReference>
<feature type="compositionally biased region" description="Basic and acidic residues" evidence="2">
    <location>
        <begin position="402"/>
        <end position="435"/>
    </location>
</feature>